<dbReference type="EMBL" id="MT797631">
    <property type="protein sequence ID" value="QOT14419.1"/>
    <property type="molecule type" value="Genomic_DNA"/>
</dbReference>
<dbReference type="EMBL" id="JQ314003">
    <property type="protein sequence ID" value="AEZ51715.1"/>
    <property type="molecule type" value="Genomic_DNA"/>
</dbReference>
<reference evidence="3 12" key="4">
    <citation type="journal article" date="2008" name="Virus Genes">
        <title>Sequence determination of a mildly virulent strain (CU-2) of Gallid herpesvirus type 2 using 454 pyrosequencing.</title>
        <authorList>
            <person name="Spatz S.J."/>
            <person name="Rue C.A."/>
        </authorList>
    </citation>
    <scope>NUCLEOTIDE SEQUENCE [LARGE SCALE GENOMIC DNA]</scope>
    <source>
        <strain evidence="3">CU-2</strain>
    </source>
</reference>
<accession>Q19B93</accession>
<evidence type="ECO:0000313" key="15">
    <source>
        <dbReference type="Proteomes" id="UP000180864"/>
    </source>
</evidence>
<dbReference type="EMBL" id="MT813453">
    <property type="protein sequence ID" value="QOT14602.1"/>
    <property type="molecule type" value="Genomic_DNA"/>
</dbReference>
<dbReference type="EMBL" id="EF523390">
    <property type="protein sequence ID" value="ABR13140.1"/>
    <property type="molecule type" value="Genomic_DNA"/>
</dbReference>
<dbReference type="Proteomes" id="UP000133397">
    <property type="component" value="Segment"/>
</dbReference>
<dbReference type="Proteomes" id="UP000134498">
    <property type="component" value="Genome"/>
</dbReference>
<dbReference type="EMBL" id="JQ806362">
    <property type="protein sequence ID" value="AFM74816.1"/>
    <property type="molecule type" value="Genomic_DNA"/>
</dbReference>
<reference evidence="7" key="8">
    <citation type="submission" date="2020-07" db="EMBL/GenBank/DDBJ databases">
        <title>Distinct polymorphisms in a single herpesvirus gene are capable of enhancing virulence and mediate vaccinal resistance.</title>
        <authorList>
            <person name="Conradie A.M."/>
            <person name="Bertzbach L.D."/>
            <person name="Trimpert J."/>
            <person name="Patria J.N."/>
            <person name="Murata S."/>
            <person name="Parcells M.S."/>
            <person name="Kaufer B.B."/>
        </authorList>
    </citation>
    <scope>NUCLEOTIDE SEQUENCE</scope>
</reference>
<evidence type="ECO:0000313" key="3">
    <source>
        <dbReference type="EMBL" id="ACF94949.1"/>
    </source>
</evidence>
<evidence type="ECO:0000313" key="6">
    <source>
        <dbReference type="EMBL" id="QOT14047.1"/>
    </source>
</evidence>
<evidence type="ECO:0000313" key="12">
    <source>
        <dbReference type="Proteomes" id="UP000134498"/>
    </source>
</evidence>
<dbReference type="Proteomes" id="UP000181598">
    <property type="component" value="Segment"/>
</dbReference>
<dbReference type="EMBL" id="MT797629">
    <property type="protein sequence ID" value="QOT14047.1"/>
    <property type="molecule type" value="Genomic_DNA"/>
</dbReference>
<dbReference type="EMBL" id="JQ806361">
    <property type="protein sequence ID" value="AFM74629.1"/>
    <property type="molecule type" value="Genomic_DNA"/>
</dbReference>
<dbReference type="EMBL" id="JQ809692">
    <property type="protein sequence ID" value="AFM75192.1"/>
    <property type="molecule type" value="Genomic_DNA"/>
</dbReference>
<dbReference type="Proteomes" id="UP000134084">
    <property type="component" value="Segment"/>
</dbReference>
<gene>
    <name evidence="1" type="ORF">MDV063.5</name>
</gene>
<name>Q19B93_9ALPH</name>
<evidence type="ECO:0000313" key="11">
    <source>
        <dbReference type="Proteomes" id="UP000134084"/>
    </source>
</evidence>
<dbReference type="EMBL" id="DQ530348">
    <property type="protein sequence ID" value="ABF72294.1"/>
    <property type="molecule type" value="Genomic_DNA"/>
</dbReference>
<evidence type="ECO:0000313" key="1">
    <source>
        <dbReference type="EMBL" id="ABF72294.1"/>
    </source>
</evidence>
<dbReference type="Proteomes" id="UP000181580">
    <property type="component" value="Segment"/>
</dbReference>
<evidence type="ECO:0000313" key="8">
    <source>
        <dbReference type="EMBL" id="QOT14783.1"/>
    </source>
</evidence>
<protein>
    <submittedName>
        <fullName evidence="1">Uncharacterized protein</fullName>
    </submittedName>
</protein>
<dbReference type="EMBL" id="MT797630">
    <property type="protein sequence ID" value="QOT14233.1"/>
    <property type="molecule type" value="Genomic_DNA"/>
</dbReference>
<reference evidence="4 10" key="5">
    <citation type="journal article" date="2012" name="Virus Genes">
        <title>Genome sequence determination and analysis of a Chinese virulent strain, LMS, of Gallid herpesvirus type 2.</title>
        <authorList>
            <person name="Cheng Y."/>
            <person name="Cong F."/>
            <person name="Zhang Y.P."/>
            <person name="Li Z.J."/>
            <person name="Xu N.N."/>
            <person name="Hou G.Y."/>
            <person name="Liu C.J."/>
        </authorList>
    </citation>
    <scope>NUCLEOTIDE SEQUENCE [LARGE SCALE GENOMIC DNA]</scope>
    <source>
        <strain evidence="4">LMS</strain>
    </source>
</reference>
<reference evidence="11 15" key="6">
    <citation type="journal article" date="2012" name="Virus Genes">
        <title>Dynamic equilibrium of Marek's disease genomes during in vitro serial passage.</title>
        <authorList>
            <person name="Spatz S.J."/>
            <person name="Volkening J.D."/>
            <person name="Gimeno I.M."/>
            <person name="Heidari M."/>
            <person name="Witter R.L."/>
        </authorList>
    </citation>
    <scope>NUCLEOTIDE SEQUENCE [LARGE SCALE GENOMIC DNA]</scope>
    <source>
        <strain evidence="5">648a</strain>
    </source>
</reference>
<reference evidence="6" key="7">
    <citation type="submission" date="2020-07" db="EMBL/GenBank/DDBJ databases">
        <title>Distinct polymorphisms in a single herpesvirus gene are capable of enhancing virulence and mediate vaccinal resistance.</title>
        <authorList>
            <person name="Conradie A.M."/>
            <person name="Bertzbach L.D."/>
            <person name="Trimpert J.D."/>
            <person name="Patria J.N."/>
            <person name="Murata S."/>
            <person name="Parcells M.S."/>
            <person name="Kaufer B.B."/>
        </authorList>
    </citation>
    <scope>NUCLEOTIDE SEQUENCE</scope>
</reference>
<evidence type="ECO:0000313" key="5">
    <source>
        <dbReference type="EMBL" id="AFM74629.1"/>
    </source>
</evidence>
<dbReference type="EMBL" id="MT872313">
    <property type="protein sequence ID" value="QOT14783.1"/>
    <property type="molecule type" value="Genomic_DNA"/>
</dbReference>
<reference evidence="8" key="9">
    <citation type="submission" date="2020-08" db="EMBL/GenBank/DDBJ databases">
        <title>Marek's disease virus requires both copies of the inverted repeat regions for efficient in vivo replication and pathogenesis.</title>
        <authorList>
            <person name="Conradie A.M."/>
            <person name="Kaufer B."/>
        </authorList>
    </citation>
    <scope>NUCLEOTIDE SEQUENCE</scope>
</reference>
<evidence type="ECO:0000313" key="4">
    <source>
        <dbReference type="EMBL" id="AEZ51715.1"/>
    </source>
</evidence>
<reference evidence="3 12" key="1">
    <citation type="journal article" date="2007" name="Arch. Virol.">
        <title>Sequence determination of variable regions within the genomes of gallid herpesvirus-2 pathotypes.</title>
        <authorList>
            <person name="Spatz S.J."/>
            <person name="Silva R.F."/>
        </authorList>
    </citation>
    <scope>NUCLEOTIDE SEQUENCE [LARGE SCALE GENOMIC DNA]</scope>
    <source>
        <strain evidence="3">CU-2</strain>
    </source>
</reference>
<dbReference type="Proteomes" id="UP000181470">
    <property type="component" value="Segment"/>
</dbReference>
<dbReference type="Proteomes" id="UP000180974">
    <property type="component" value="Segment"/>
</dbReference>
<evidence type="ECO:0000313" key="13">
    <source>
        <dbReference type="Proteomes" id="UP000143489"/>
    </source>
</evidence>
<dbReference type="Proteomes" id="UP000149312">
    <property type="component" value="Segment"/>
</dbReference>
<reference evidence="9" key="10">
    <citation type="submission" date="2020-09" db="EMBL/GenBank/DDBJ databases">
        <title>Functional analysis of genomic repeat regions in Marek's disease virus replication and pathogenesis.</title>
        <authorList>
            <person name="Vychodil T."/>
            <person name="Conradie A.M."/>
            <person name="Trimpert J."/>
            <person name="Aswad A."/>
            <person name="Bertzbach L.D."/>
            <person name="Kaufer B."/>
        </authorList>
    </citation>
    <scope>NUCLEOTIDE SEQUENCE</scope>
</reference>
<dbReference type="EMBL" id="MT994392">
    <property type="protein sequence ID" value="QOT15056.1"/>
    <property type="molecule type" value="Genomic_DNA"/>
</dbReference>
<dbReference type="EMBL" id="EU499381">
    <property type="protein sequence ID" value="ACF94949.1"/>
    <property type="molecule type" value="Genomic_DNA"/>
</dbReference>
<evidence type="ECO:0000313" key="7">
    <source>
        <dbReference type="EMBL" id="QOT14233.1"/>
    </source>
</evidence>
<dbReference type="Proteomes" id="UP000143489">
    <property type="component" value="Segment"/>
</dbReference>
<dbReference type="EMBL" id="MT955328">
    <property type="protein sequence ID" value="QOT14916.1"/>
    <property type="molecule type" value="Genomic_DNA"/>
</dbReference>
<proteinExistence type="predicted"/>
<evidence type="ECO:0000313" key="10">
    <source>
        <dbReference type="Proteomes" id="UP000133397"/>
    </source>
</evidence>
<organism evidence="1 14">
    <name type="scientific">Gallid alphaherpesvirus 2</name>
    <dbReference type="NCBI Taxonomy" id="10390"/>
    <lineage>
        <taxon>Viruses</taxon>
        <taxon>Duplodnaviria</taxon>
        <taxon>Heunggongvirae</taxon>
        <taxon>Peploviricota</taxon>
        <taxon>Herviviricetes</taxon>
        <taxon>Herpesvirales</taxon>
        <taxon>Orthoherpesviridae</taxon>
        <taxon>Alphaherpesvirinae</taxon>
        <taxon>Mardivirus</taxon>
        <taxon>Mardivirus gallidalpha2</taxon>
    </lineage>
</organism>
<reference evidence="2 13" key="3">
    <citation type="journal article" date="2007" name="Virus Genes">
        <title>Comparative sequence analysis of a highly oncogenic but horizontal spread-defective clone of Marek's disease virus.</title>
        <authorList>
            <person name="Spatz S.J."/>
            <person name="Zhao Y."/>
            <person name="Petherbridge L."/>
            <person name="Smith L.P."/>
            <person name="Baigent S.J."/>
            <person name="Nair V."/>
        </authorList>
    </citation>
    <scope>NUCLEOTIDE SEQUENCE [LARGE SCALE GENOMIC DNA]</scope>
    <source>
        <strain evidence="2">RB-1B</strain>
    </source>
</reference>
<reference evidence="1 14" key="2">
    <citation type="journal article" date="2007" name="J. Gen. Virol.">
        <title>Comparative full-length sequence analysis of oncogenic and vaccine (Rispens) strains of Marek's disease virus.</title>
        <authorList>
            <person name="Spatz S.J."/>
            <person name="Petherbridge L."/>
            <person name="Zhao Y."/>
            <person name="Nair V."/>
        </authorList>
    </citation>
    <scope>NUCLEOTIDE SEQUENCE [LARGE SCALE GENOMIC DNA]</scope>
    <source>
        <strain evidence="1">CVI988</strain>
    </source>
</reference>
<dbReference type="EMBL" id="JQ836662">
    <property type="protein sequence ID" value="AFM75552.1"/>
    <property type="molecule type" value="Genomic_DNA"/>
</dbReference>
<dbReference type="Proteomes" id="UP000180864">
    <property type="component" value="Segment"/>
</dbReference>
<dbReference type="EMBL" id="JQ809691">
    <property type="protein sequence ID" value="AFM75006.1"/>
    <property type="molecule type" value="Genomic_DNA"/>
</dbReference>
<evidence type="ECO:0000313" key="2">
    <source>
        <dbReference type="EMBL" id="ABR13140.1"/>
    </source>
</evidence>
<evidence type="ECO:0000313" key="9">
    <source>
        <dbReference type="EMBL" id="QOT14916.1"/>
    </source>
</evidence>
<evidence type="ECO:0000313" key="14">
    <source>
        <dbReference type="Proteomes" id="UP000149312"/>
    </source>
</evidence>
<dbReference type="EMBL" id="JQ820250">
    <property type="protein sequence ID" value="AFM75374.1"/>
    <property type="molecule type" value="Genomic_DNA"/>
</dbReference>
<sequence>MKTPFMYKELLLYNNKRNILESICFFLYYNSVMRLFSLENLTGGQLSFGVTAGVEIIVRSLFDCESKGEDIRRSMVVL</sequence>